<evidence type="ECO:0000256" key="1">
    <source>
        <dbReference type="SAM" id="MobiDB-lite"/>
    </source>
</evidence>
<protein>
    <submittedName>
        <fullName evidence="2">Uncharacterized protein</fullName>
    </submittedName>
</protein>
<evidence type="ECO:0000313" key="3">
    <source>
        <dbReference type="Proteomes" id="UP000214688"/>
    </source>
</evidence>
<reference evidence="2 3" key="1">
    <citation type="journal article" date="2015" name="Int. J. Syst. Evol. Microbiol.">
        <title>Tumebacillus algifaecis sp. nov., isolated from decomposing algal scum.</title>
        <authorList>
            <person name="Wu Y.F."/>
            <person name="Zhang B."/>
            <person name="Xing P."/>
            <person name="Wu Q.L."/>
            <person name="Liu S.J."/>
        </authorList>
    </citation>
    <scope>NUCLEOTIDE SEQUENCE [LARGE SCALE GENOMIC DNA]</scope>
    <source>
        <strain evidence="2 3">THMBR28</strain>
    </source>
</reference>
<evidence type="ECO:0000313" key="2">
    <source>
        <dbReference type="EMBL" id="ASS76161.1"/>
    </source>
</evidence>
<gene>
    <name evidence="2" type="ORF">CIG75_15255</name>
</gene>
<dbReference type="KEGG" id="tab:CIG75_15255"/>
<sequence>MSERDGIQSHLMAEFEAETDESFTYKNRWGDGIVEEKRNASEQGLDEACGVAEDEGMQNQVAELGGQLQQGLNTGRQDEDGDGQPLAAKDGFRADYDDSSDV</sequence>
<dbReference type="OrthoDB" id="2381873at2"/>
<dbReference type="AlphaFoldDB" id="A0A223D3K7"/>
<accession>A0A223D3K7</accession>
<dbReference type="EMBL" id="CP022657">
    <property type="protein sequence ID" value="ASS76161.1"/>
    <property type="molecule type" value="Genomic_DNA"/>
</dbReference>
<feature type="region of interest" description="Disordered" evidence="1">
    <location>
        <begin position="37"/>
        <end position="102"/>
    </location>
</feature>
<organism evidence="2 3">
    <name type="scientific">Tumebacillus algifaecis</name>
    <dbReference type="NCBI Taxonomy" id="1214604"/>
    <lineage>
        <taxon>Bacteria</taxon>
        <taxon>Bacillati</taxon>
        <taxon>Bacillota</taxon>
        <taxon>Bacilli</taxon>
        <taxon>Bacillales</taxon>
        <taxon>Alicyclobacillaceae</taxon>
        <taxon>Tumebacillus</taxon>
    </lineage>
</organism>
<dbReference type="RefSeq" id="WP_094237394.1">
    <property type="nucleotide sequence ID" value="NZ_CP022657.1"/>
</dbReference>
<proteinExistence type="predicted"/>
<dbReference type="Proteomes" id="UP000214688">
    <property type="component" value="Chromosome"/>
</dbReference>
<keyword evidence="3" id="KW-1185">Reference proteome</keyword>
<name>A0A223D3K7_9BACL</name>